<dbReference type="Proteomes" id="UP001154329">
    <property type="component" value="Chromosome 2"/>
</dbReference>
<organism evidence="1 2">
    <name type="scientific">Aphis gossypii</name>
    <name type="common">Cotton aphid</name>
    <dbReference type="NCBI Taxonomy" id="80765"/>
    <lineage>
        <taxon>Eukaryota</taxon>
        <taxon>Metazoa</taxon>
        <taxon>Ecdysozoa</taxon>
        <taxon>Arthropoda</taxon>
        <taxon>Hexapoda</taxon>
        <taxon>Insecta</taxon>
        <taxon>Pterygota</taxon>
        <taxon>Neoptera</taxon>
        <taxon>Paraneoptera</taxon>
        <taxon>Hemiptera</taxon>
        <taxon>Sternorrhyncha</taxon>
        <taxon>Aphidomorpha</taxon>
        <taxon>Aphidoidea</taxon>
        <taxon>Aphididae</taxon>
        <taxon>Aphidini</taxon>
        <taxon>Aphis</taxon>
        <taxon>Aphis</taxon>
    </lineage>
</organism>
<proteinExistence type="predicted"/>
<evidence type="ECO:0000313" key="1">
    <source>
        <dbReference type="EMBL" id="CAH1725608.1"/>
    </source>
</evidence>
<dbReference type="AlphaFoldDB" id="A0A9P0NM60"/>
<reference evidence="1" key="1">
    <citation type="submission" date="2022-02" db="EMBL/GenBank/DDBJ databases">
        <authorList>
            <person name="King R."/>
        </authorList>
    </citation>
    <scope>NUCLEOTIDE SEQUENCE</scope>
</reference>
<protein>
    <submittedName>
        <fullName evidence="1">Uncharacterized protein</fullName>
    </submittedName>
</protein>
<name>A0A9P0NM60_APHGO</name>
<keyword evidence="2" id="KW-1185">Reference proteome</keyword>
<evidence type="ECO:0000313" key="2">
    <source>
        <dbReference type="Proteomes" id="UP001154329"/>
    </source>
</evidence>
<accession>A0A9P0NM60</accession>
<gene>
    <name evidence="1" type="ORF">APHIGO_LOCUS6653</name>
</gene>
<dbReference type="EMBL" id="OU899035">
    <property type="protein sequence ID" value="CAH1725608.1"/>
    <property type="molecule type" value="Genomic_DNA"/>
</dbReference>
<sequence>MFSKAIRFPTDSRGSEFVSPAWYYNNGTLSDRNLRQNAAPFLVSGVRIANIGRSDVEISPNHYNPALYRKHRVTLGNSLQYTATRGPTTLPLRQSHYAGRAAAVNFSGPELRRCINFKNEQCQVLDDGFAFDYNRIADNKRRQVVEEHLKKPKRQKKPSLLPIKLKWETSTKSPSNPSKSDCLQNKFISIGPNAPVPELEPLQWSPKNTTNYAFLGRMKTPLVEQSIARAAKETCPGPDSYSIPLMSDSATTLNLQHKLCRPQKSNKPKSVIECLDLLIANEVNIPKLEKYTGVKSPLNTIGKFSNSLDFSLNAVSKRLQDDQKPAPTLYNTKYELLYKTNPKWSMKGSKRNTSLANVNTSDNIGPSTYNIKNGDIGYKIALRMENYQRHMVNCRHMQDR</sequence>
<reference evidence="1" key="2">
    <citation type="submission" date="2022-10" db="EMBL/GenBank/DDBJ databases">
        <authorList>
            <consortium name="ENA_rothamsted_submissions"/>
            <consortium name="culmorum"/>
            <person name="King R."/>
        </authorList>
    </citation>
    <scope>NUCLEOTIDE SEQUENCE</scope>
</reference>